<dbReference type="Gene3D" id="3.40.960.10">
    <property type="entry name" value="VSR Endonuclease"/>
    <property type="match status" value="1"/>
</dbReference>
<evidence type="ECO:0000256" key="1">
    <source>
        <dbReference type="SAM" id="MobiDB-lite"/>
    </source>
</evidence>
<reference evidence="3 4" key="1">
    <citation type="submission" date="2020-04" db="EMBL/GenBank/DDBJ databases">
        <title>Enterovirga sp. isolate from soil.</title>
        <authorList>
            <person name="Chea S."/>
            <person name="Kim D.-U."/>
        </authorList>
    </citation>
    <scope>NUCLEOTIDE SEQUENCE [LARGE SCALE GENOMIC DNA]</scope>
    <source>
        <strain evidence="3 4">DB1703</strain>
    </source>
</reference>
<evidence type="ECO:0000259" key="2">
    <source>
        <dbReference type="Pfam" id="PF04480"/>
    </source>
</evidence>
<dbReference type="Pfam" id="PF04480">
    <property type="entry name" value="DUF559"/>
    <property type="match status" value="1"/>
</dbReference>
<dbReference type="AlphaFoldDB" id="A0A849I4L1"/>
<dbReference type="PANTHER" id="PTHR38590">
    <property type="entry name" value="BLL0828 PROTEIN"/>
    <property type="match status" value="1"/>
</dbReference>
<dbReference type="InterPro" id="IPR011335">
    <property type="entry name" value="Restrct_endonuc-II-like"/>
</dbReference>
<evidence type="ECO:0000313" key="3">
    <source>
        <dbReference type="EMBL" id="NNM74382.1"/>
    </source>
</evidence>
<keyword evidence="3" id="KW-0255">Endonuclease</keyword>
<feature type="region of interest" description="Disordered" evidence="1">
    <location>
        <begin position="119"/>
        <end position="168"/>
    </location>
</feature>
<dbReference type="InterPro" id="IPR047216">
    <property type="entry name" value="Endonuclease_DUF559_bact"/>
</dbReference>
<dbReference type="InterPro" id="IPR007569">
    <property type="entry name" value="DUF559"/>
</dbReference>
<organism evidence="3 4">
    <name type="scientific">Enterovirga aerilata</name>
    <dbReference type="NCBI Taxonomy" id="2730920"/>
    <lineage>
        <taxon>Bacteria</taxon>
        <taxon>Pseudomonadati</taxon>
        <taxon>Pseudomonadota</taxon>
        <taxon>Alphaproteobacteria</taxon>
        <taxon>Hyphomicrobiales</taxon>
        <taxon>Methylobacteriaceae</taxon>
        <taxon>Enterovirga</taxon>
    </lineage>
</organism>
<protein>
    <submittedName>
        <fullName evidence="3">Endonuclease domain-containing protein</fullName>
    </submittedName>
</protein>
<sequence length="168" mass="18466">MVGRPPSHLPRHLARGLRRRLTPHEAKLWVALRALRPAGFHFRRQVPIRGFVVDFACLKRRLVVEVDGSQHADDAHTAADRDCGAALSREGFVVQRFWNDEVARNLRAVMDTIMARLQENGPTRPGCARPPSPAGRENPRYSFPPSATPFPAGEGSGVALPAPNSNPA</sequence>
<dbReference type="Proteomes" id="UP000564885">
    <property type="component" value="Unassembled WGS sequence"/>
</dbReference>
<dbReference type="PANTHER" id="PTHR38590:SF1">
    <property type="entry name" value="BLL0828 PROTEIN"/>
    <property type="match status" value="1"/>
</dbReference>
<evidence type="ECO:0000313" key="4">
    <source>
        <dbReference type="Proteomes" id="UP000564885"/>
    </source>
</evidence>
<proteinExistence type="predicted"/>
<feature type="domain" description="DUF559" evidence="2">
    <location>
        <begin position="12"/>
        <end position="117"/>
    </location>
</feature>
<keyword evidence="4" id="KW-1185">Reference proteome</keyword>
<dbReference type="SUPFAM" id="SSF52980">
    <property type="entry name" value="Restriction endonuclease-like"/>
    <property type="match status" value="1"/>
</dbReference>
<dbReference type="CDD" id="cd01038">
    <property type="entry name" value="Endonuclease_DUF559"/>
    <property type="match status" value="1"/>
</dbReference>
<dbReference type="EMBL" id="JABEPP010000005">
    <property type="protein sequence ID" value="NNM74382.1"/>
    <property type="molecule type" value="Genomic_DNA"/>
</dbReference>
<dbReference type="GO" id="GO:0004519">
    <property type="term" value="F:endonuclease activity"/>
    <property type="evidence" value="ECO:0007669"/>
    <property type="project" value="UniProtKB-KW"/>
</dbReference>
<name>A0A849I4L1_9HYPH</name>
<accession>A0A849I4L1</accession>
<gene>
    <name evidence="3" type="ORF">HJG44_18655</name>
</gene>
<dbReference type="RefSeq" id="WP_171219997.1">
    <property type="nucleotide sequence ID" value="NZ_JABEPP010000005.1"/>
</dbReference>
<keyword evidence="3" id="KW-0540">Nuclease</keyword>
<keyword evidence="3" id="KW-0378">Hydrolase</keyword>
<comment type="caution">
    <text evidence="3">The sequence shown here is derived from an EMBL/GenBank/DDBJ whole genome shotgun (WGS) entry which is preliminary data.</text>
</comment>